<evidence type="ECO:0000259" key="1">
    <source>
        <dbReference type="PROSITE" id="PS51340"/>
    </source>
</evidence>
<evidence type="ECO:0000313" key="3">
    <source>
        <dbReference type="Proteomes" id="UP000469185"/>
    </source>
</evidence>
<dbReference type="AlphaFoldDB" id="A0A6N9YQJ4"/>
<reference evidence="2 3" key="1">
    <citation type="submission" date="2020-02" db="EMBL/GenBank/DDBJ databases">
        <authorList>
            <person name="Li X.-J."/>
            <person name="Feng X.-M."/>
        </authorList>
    </citation>
    <scope>NUCLEOTIDE SEQUENCE [LARGE SCALE GENOMIC DNA]</scope>
    <source>
        <strain evidence="2 3">CGMCC 4.7225</strain>
    </source>
</reference>
<evidence type="ECO:0000313" key="2">
    <source>
        <dbReference type="EMBL" id="NED97252.1"/>
    </source>
</evidence>
<dbReference type="SUPFAM" id="SSF50800">
    <property type="entry name" value="PK beta-barrel domain-like"/>
    <property type="match status" value="1"/>
</dbReference>
<organism evidence="2 3">
    <name type="scientific">Phytoactinopolyspora alkaliphila</name>
    <dbReference type="NCBI Taxonomy" id="1783498"/>
    <lineage>
        <taxon>Bacteria</taxon>
        <taxon>Bacillati</taxon>
        <taxon>Actinomycetota</taxon>
        <taxon>Actinomycetes</taxon>
        <taxon>Jiangellales</taxon>
        <taxon>Jiangellaceae</taxon>
        <taxon>Phytoactinopolyspora</taxon>
    </lineage>
</organism>
<gene>
    <name evidence="2" type="ORF">G1H11_18290</name>
</gene>
<name>A0A6N9YQJ4_9ACTN</name>
<dbReference type="Proteomes" id="UP000469185">
    <property type="component" value="Unassembled WGS sequence"/>
</dbReference>
<sequence>MTTHPAGTVSRFMVGPIKGLGLDQPEIVEVGPTGVVGDREFFLVDDQDVLLSVTRTGVLCDRTARYDAASGQLTVNGPEGVDVSGTADLGDELSAGFFGHHDVPGREVLGPWAEYFSDRIGQSVRLVRASRPNGACDVHGLTLLGDESVTAVAAHAGLKLDPRRFRMTMGLAGTPAFAEEGWTEADVSVGTAVIRIGGPIKRCAATTRHPETGQRDIPVLRILKSMRGLQNSELGVGVNLGMYAEVVTPGVVRLGDVVTLDAS</sequence>
<proteinExistence type="predicted"/>
<dbReference type="PROSITE" id="PS51340">
    <property type="entry name" value="MOSC"/>
    <property type="match status" value="1"/>
</dbReference>
<dbReference type="GO" id="GO:0030170">
    <property type="term" value="F:pyridoxal phosphate binding"/>
    <property type="evidence" value="ECO:0007669"/>
    <property type="project" value="InterPro"/>
</dbReference>
<dbReference type="InterPro" id="IPR011037">
    <property type="entry name" value="Pyrv_Knase-like_insert_dom_sf"/>
</dbReference>
<dbReference type="GO" id="GO:0030151">
    <property type="term" value="F:molybdenum ion binding"/>
    <property type="evidence" value="ECO:0007669"/>
    <property type="project" value="InterPro"/>
</dbReference>
<dbReference type="RefSeq" id="WP_163820031.1">
    <property type="nucleotide sequence ID" value="NZ_JAAGOB010000010.1"/>
</dbReference>
<feature type="domain" description="MOSC" evidence="1">
    <location>
        <begin position="101"/>
        <end position="261"/>
    </location>
</feature>
<keyword evidence="3" id="KW-1185">Reference proteome</keyword>
<protein>
    <submittedName>
        <fullName evidence="2">MOSC domain-containing protein</fullName>
    </submittedName>
</protein>
<accession>A0A6N9YQJ4</accession>
<dbReference type="EMBL" id="JAAGOB010000010">
    <property type="protein sequence ID" value="NED97252.1"/>
    <property type="molecule type" value="Genomic_DNA"/>
</dbReference>
<dbReference type="Pfam" id="PF03473">
    <property type="entry name" value="MOSC"/>
    <property type="match status" value="1"/>
</dbReference>
<dbReference type="InterPro" id="IPR005302">
    <property type="entry name" value="MoCF_Sase_C"/>
</dbReference>
<dbReference type="GO" id="GO:0003824">
    <property type="term" value="F:catalytic activity"/>
    <property type="evidence" value="ECO:0007669"/>
    <property type="project" value="InterPro"/>
</dbReference>
<comment type="caution">
    <text evidence="2">The sequence shown here is derived from an EMBL/GenBank/DDBJ whole genome shotgun (WGS) entry which is preliminary data.</text>
</comment>